<dbReference type="InterPro" id="IPR011818">
    <property type="entry name" value="Uridylate_kinase_arch/spir"/>
</dbReference>
<feature type="domain" description="Aspartate/glutamate/uridylate kinase" evidence="14">
    <location>
        <begin position="2"/>
        <end position="202"/>
    </location>
</feature>
<dbReference type="PANTHER" id="PTHR42833">
    <property type="entry name" value="URIDYLATE KINASE"/>
    <property type="match status" value="1"/>
</dbReference>
<evidence type="ECO:0000256" key="11">
    <source>
        <dbReference type="ARBA" id="ARBA00022975"/>
    </source>
</evidence>
<dbReference type="PANTHER" id="PTHR42833:SF4">
    <property type="entry name" value="URIDYLATE KINASE PUMPKIN, CHLOROPLASTIC"/>
    <property type="match status" value="1"/>
</dbReference>
<dbReference type="Pfam" id="PF00696">
    <property type="entry name" value="AA_kinase"/>
    <property type="match status" value="1"/>
</dbReference>
<dbReference type="InterPro" id="IPR011817">
    <property type="entry name" value="Uridylate_kinase"/>
</dbReference>
<dbReference type="InterPro" id="IPR036393">
    <property type="entry name" value="AceGlu_kinase-like_sf"/>
</dbReference>
<dbReference type="GO" id="GO:0006225">
    <property type="term" value="P:UDP biosynthetic process"/>
    <property type="evidence" value="ECO:0007669"/>
    <property type="project" value="TreeGrafter"/>
</dbReference>
<evidence type="ECO:0000256" key="8">
    <source>
        <dbReference type="ARBA" id="ARBA00022741"/>
    </source>
</evidence>
<evidence type="ECO:0000256" key="4">
    <source>
        <dbReference type="ARBA" id="ARBA00012899"/>
    </source>
</evidence>
<keyword evidence="9 15" id="KW-0418">Kinase</keyword>
<dbReference type="GO" id="GO:0033862">
    <property type="term" value="F:UMP kinase activity"/>
    <property type="evidence" value="ECO:0007669"/>
    <property type="project" value="UniProtKB-EC"/>
</dbReference>
<evidence type="ECO:0000256" key="13">
    <source>
        <dbReference type="ARBA" id="ARBA00047767"/>
    </source>
</evidence>
<dbReference type="GO" id="GO:0044210">
    <property type="term" value="P:'de novo' CTP biosynthetic process"/>
    <property type="evidence" value="ECO:0007669"/>
    <property type="project" value="UniProtKB-UniPathway"/>
</dbReference>
<keyword evidence="7 15" id="KW-0808">Transferase</keyword>
<name>A0A075H967_9ARCH</name>
<evidence type="ECO:0000256" key="7">
    <source>
        <dbReference type="ARBA" id="ARBA00022679"/>
    </source>
</evidence>
<comment type="pathway">
    <text evidence="2">Pyrimidine metabolism; CTP biosynthesis via de novo pathway; UDP from UMP (UMPK route): step 1/1.</text>
</comment>
<dbReference type="PIRSF" id="PIRSF005650">
    <property type="entry name" value="Uridylate_kin"/>
    <property type="match status" value="1"/>
</dbReference>
<sequence>MKTVVIKLSGSLFSFDKDYSHVKKITKTLDEISRSGYKVVAVAGGGKTARNMQNAARNFHADEAFLDQLGIDVSRIHAKILTTCTANSCQDVPKTLDEVVRCLTSSKIVFTGGLSPGQSTNATAALIAERTKAKLFVNATDVDGVFTSDPRKNKNAKLIKSITTKKLLDKVVADKMSAGTYDLMDLLSLKIIERSKIPTAVIKCDSRQIKSAISGKSTGTTITS</sequence>
<keyword evidence="6" id="KW-0963">Cytoplasm</keyword>
<dbReference type="SUPFAM" id="SSF53633">
    <property type="entry name" value="Carbamate kinase-like"/>
    <property type="match status" value="1"/>
</dbReference>
<keyword evidence="8" id="KW-0547">Nucleotide-binding</keyword>
<protein>
    <recommendedName>
        <fullName evidence="5">Uridylate kinase</fullName>
        <ecNumber evidence="4">2.7.4.22</ecNumber>
    </recommendedName>
    <alternativeName>
        <fullName evidence="12">Uridine monophosphate kinase</fullName>
    </alternativeName>
</protein>
<dbReference type="AlphaFoldDB" id="A0A075H967"/>
<evidence type="ECO:0000256" key="1">
    <source>
        <dbReference type="ARBA" id="ARBA00004496"/>
    </source>
</evidence>
<evidence type="ECO:0000256" key="10">
    <source>
        <dbReference type="ARBA" id="ARBA00022840"/>
    </source>
</evidence>
<dbReference type="GO" id="GO:0005524">
    <property type="term" value="F:ATP binding"/>
    <property type="evidence" value="ECO:0007669"/>
    <property type="project" value="UniProtKB-KW"/>
</dbReference>
<dbReference type="Gene3D" id="3.40.1160.10">
    <property type="entry name" value="Acetylglutamate kinase-like"/>
    <property type="match status" value="1"/>
</dbReference>
<keyword evidence="11" id="KW-0665">Pyrimidine biosynthesis</keyword>
<evidence type="ECO:0000259" key="14">
    <source>
        <dbReference type="Pfam" id="PF00696"/>
    </source>
</evidence>
<comment type="catalytic activity">
    <reaction evidence="13">
        <text>UMP + ATP = UDP + ADP</text>
        <dbReference type="Rhea" id="RHEA:24400"/>
        <dbReference type="ChEBI" id="CHEBI:30616"/>
        <dbReference type="ChEBI" id="CHEBI:57865"/>
        <dbReference type="ChEBI" id="CHEBI:58223"/>
        <dbReference type="ChEBI" id="CHEBI:456216"/>
        <dbReference type="EC" id="2.7.4.22"/>
    </reaction>
</comment>
<organism evidence="15">
    <name type="scientific">uncultured marine thaumarchaeote KM3_53_E01</name>
    <dbReference type="NCBI Taxonomy" id="1456183"/>
    <lineage>
        <taxon>Archaea</taxon>
        <taxon>Nitrososphaerota</taxon>
        <taxon>environmental samples</taxon>
    </lineage>
</organism>
<dbReference type="EC" id="2.7.4.22" evidence="4"/>
<dbReference type="UniPathway" id="UPA00159">
    <property type="reaction ID" value="UER00275"/>
</dbReference>
<dbReference type="EMBL" id="KF900925">
    <property type="protein sequence ID" value="AIF11725.1"/>
    <property type="molecule type" value="Genomic_DNA"/>
</dbReference>
<evidence type="ECO:0000256" key="2">
    <source>
        <dbReference type="ARBA" id="ARBA00004791"/>
    </source>
</evidence>
<dbReference type="NCBIfam" id="TIGR02076">
    <property type="entry name" value="pyrH_arch"/>
    <property type="match status" value="1"/>
</dbReference>
<gene>
    <name evidence="15" type="primary">pyrH</name>
</gene>
<evidence type="ECO:0000256" key="5">
    <source>
        <dbReference type="ARBA" id="ARBA00016403"/>
    </source>
</evidence>
<keyword evidence="10" id="KW-0067">ATP-binding</keyword>
<evidence type="ECO:0000313" key="15">
    <source>
        <dbReference type="EMBL" id="AIF11725.1"/>
    </source>
</evidence>
<comment type="similarity">
    <text evidence="3">Belongs to the UMP kinase family.</text>
</comment>
<dbReference type="InterPro" id="IPR001048">
    <property type="entry name" value="Asp/Glu/Uridylate_kinase"/>
</dbReference>
<evidence type="ECO:0000256" key="9">
    <source>
        <dbReference type="ARBA" id="ARBA00022777"/>
    </source>
</evidence>
<evidence type="ECO:0000256" key="3">
    <source>
        <dbReference type="ARBA" id="ARBA00007614"/>
    </source>
</evidence>
<evidence type="ECO:0000256" key="12">
    <source>
        <dbReference type="ARBA" id="ARBA00032092"/>
    </source>
</evidence>
<evidence type="ECO:0000256" key="6">
    <source>
        <dbReference type="ARBA" id="ARBA00022490"/>
    </source>
</evidence>
<accession>A0A075H967</accession>
<proteinExistence type="inferred from homology"/>
<comment type="subcellular location">
    <subcellularLocation>
        <location evidence="1">Cytoplasm</location>
    </subcellularLocation>
</comment>
<dbReference type="GO" id="GO:0005737">
    <property type="term" value="C:cytoplasm"/>
    <property type="evidence" value="ECO:0007669"/>
    <property type="project" value="UniProtKB-SubCell"/>
</dbReference>
<reference evidence="15" key="1">
    <citation type="journal article" date="2014" name="Genome Biol. Evol.">
        <title>Pangenome evidence for extensive interdomain horizontal transfer affecting lineage core and shell genes in uncultured planktonic thaumarchaeota and euryarchaeota.</title>
        <authorList>
            <person name="Deschamps P."/>
            <person name="Zivanovic Y."/>
            <person name="Moreira D."/>
            <person name="Rodriguez-Valera F."/>
            <person name="Lopez-Garcia P."/>
        </authorList>
    </citation>
    <scope>NUCLEOTIDE SEQUENCE</scope>
</reference>